<protein>
    <submittedName>
        <fullName evidence="2">Uncharacterized protein</fullName>
    </submittedName>
</protein>
<reference evidence="2 3" key="1">
    <citation type="submission" date="2021-02" db="EMBL/GenBank/DDBJ databases">
        <title>Pan-genome distribution and transcriptional activeness of fungal secondary metabolism genes in Aspergillus section Fumigati.</title>
        <authorList>
            <person name="Takahashi H."/>
            <person name="Umemura M."/>
            <person name="Ninomiya A."/>
            <person name="Kusuya Y."/>
            <person name="Urayama S."/>
            <person name="Shimizu M."/>
            <person name="Watanabe A."/>
            <person name="Kamei K."/>
            <person name="Yaguchi T."/>
            <person name="Hagiwara D."/>
        </authorList>
    </citation>
    <scope>NUCLEOTIDE SEQUENCE [LARGE SCALE GENOMIC DNA]</scope>
    <source>
        <strain evidence="2 3">IFM 47045</strain>
    </source>
</reference>
<dbReference type="Proteomes" id="UP000710440">
    <property type="component" value="Unassembled WGS sequence"/>
</dbReference>
<dbReference type="GeneID" id="66934240"/>
<dbReference type="AlphaFoldDB" id="A0A9P3BTX6"/>
<organism evidence="2 3">
    <name type="scientific">Aspergillus viridinutans</name>
    <dbReference type="NCBI Taxonomy" id="75553"/>
    <lineage>
        <taxon>Eukaryota</taxon>
        <taxon>Fungi</taxon>
        <taxon>Dikarya</taxon>
        <taxon>Ascomycota</taxon>
        <taxon>Pezizomycotina</taxon>
        <taxon>Eurotiomycetes</taxon>
        <taxon>Eurotiomycetidae</taxon>
        <taxon>Eurotiales</taxon>
        <taxon>Aspergillaceae</taxon>
        <taxon>Aspergillus</taxon>
        <taxon>Aspergillus subgen. Fumigati</taxon>
    </lineage>
</organism>
<dbReference type="OrthoDB" id="4486697at2759"/>
<name>A0A9P3BTX6_ASPVI</name>
<accession>A0A9P3BTX6</accession>
<feature type="region of interest" description="Disordered" evidence="1">
    <location>
        <begin position="985"/>
        <end position="1010"/>
    </location>
</feature>
<proteinExistence type="predicted"/>
<dbReference type="EMBL" id="BOPL01000004">
    <property type="protein sequence ID" value="GIK02209.1"/>
    <property type="molecule type" value="Genomic_DNA"/>
</dbReference>
<sequence length="1010" mass="114722">MDYLSNQGDGNMRHIPYKKVINAVGKEDLIEVLLNGICPEIRELQGKEITAKELESIRERQLRDGADLWRTNSGYLDFVLDDRKEDYWRAYVGQSNNPMLRISQHIRNIRDRKRDSLHYYIIWKRDHFRSANFIRLWSIPYIAMDSPELQLIAQNILEVGMCYAFQSLPPATLERIFGKVVDSPYAGVGLNVVSPLFQGSNLRVEARHHFSQQVAGSQDPEIRDWPAFRARERAKEEKDEKEGRAFTKLPKQMMSLEDVNRALASAIAAEPDLSHLQPPDFKGRALRESHDNHQVDLRRLKARTAVRVCTDLGLNEIPAMIQPDGNVNAHIGIVLDYVLPGRNKEDSIFSLLPWGIKESGFNHANCLIWVHNLRLYDVSSLLREKIRSISAKEFEILRKFNHELINQSQLKVIIMCGSFDKTILVPEDAPNVSVNLEEFSFDMFLEHDGYCVTRIYACSPAALPALLDDKWREARKISLLFRFATLITGTPGIWPGFQNSAITCTEIDRLVHNDRIARAEGRPATTVDSLSPSLRFWLGTKGFEKEEDILHLQAKTSLAEALMMVMCLLPCRPSDITANLQKRAVTPSMTKRRGVWTKEQLDHVKSLLVELNPKWFPDHMYSKKMQSTSKYKIEADNPNANLDAAKATKATEDAQLEEVNPLDEPLSDGPQEDASIKAAKGATVKQMLQAEMDLDEDPDVIPEEIVTDDPNGYLEVTEDQLEEAVNAIDQVLSDDAQEDAAIKVKVAKEAKVKRVLQVETDLAEDPDALLEMDEETLEKTREISYDVPFQGLSQKRSRANAELVPKYKRRMQLLNGGRLYKGCKKDGNTITVLLPKYVVAAIRAPPGQRDAKYDLLVRAELKPPGERHPNCWATQTRDSDPGARVGITVRRKEGNRWITTYATNDGPWAPYKANTFADWLTGVESIRIAQKPRRYLHFQPWQKNLSEELKFFVGGGYTNDEGEPFKNREKNIHLAHVALNQHLPQATSSLPGYDQDSDSQDEDSEEDLEV</sequence>
<evidence type="ECO:0000256" key="1">
    <source>
        <dbReference type="SAM" id="MobiDB-lite"/>
    </source>
</evidence>
<gene>
    <name evidence="2" type="ORF">Aspvir_006258</name>
</gene>
<dbReference type="CDD" id="cd00719">
    <property type="entry name" value="GIY-YIG_SF"/>
    <property type="match status" value="1"/>
</dbReference>
<keyword evidence="3" id="KW-1185">Reference proteome</keyword>
<feature type="region of interest" description="Disordered" evidence="1">
    <location>
        <begin position="652"/>
        <end position="672"/>
    </location>
</feature>
<comment type="caution">
    <text evidence="2">The sequence shown here is derived from an EMBL/GenBank/DDBJ whole genome shotgun (WGS) entry which is preliminary data.</text>
</comment>
<evidence type="ECO:0000313" key="2">
    <source>
        <dbReference type="EMBL" id="GIK02209.1"/>
    </source>
</evidence>
<dbReference type="RefSeq" id="XP_043125395.1">
    <property type="nucleotide sequence ID" value="XM_043269460.1"/>
</dbReference>
<evidence type="ECO:0000313" key="3">
    <source>
        <dbReference type="Proteomes" id="UP000710440"/>
    </source>
</evidence>
<feature type="compositionally biased region" description="Acidic residues" evidence="1">
    <location>
        <begin position="995"/>
        <end position="1010"/>
    </location>
</feature>